<protein>
    <submittedName>
        <fullName evidence="1">PQQ-like beta-propeller repeat protein</fullName>
    </submittedName>
</protein>
<evidence type="ECO:0000313" key="2">
    <source>
        <dbReference type="Proteomes" id="UP000309488"/>
    </source>
</evidence>
<reference evidence="1 2" key="1">
    <citation type="submission" date="2019-04" db="EMBL/GenBank/DDBJ databases">
        <title>Pedobacter sp. RP-3-22 sp. nov., isolated from Arctic soil.</title>
        <authorList>
            <person name="Dahal R.H."/>
            <person name="Kim D.-U."/>
        </authorList>
    </citation>
    <scope>NUCLEOTIDE SEQUENCE [LARGE SCALE GENOMIC DNA]</scope>
    <source>
        <strain evidence="1 2">RP-3-22</strain>
    </source>
</reference>
<dbReference type="Proteomes" id="UP000309488">
    <property type="component" value="Unassembled WGS sequence"/>
</dbReference>
<proteinExistence type="predicted"/>
<name>A0A4U1CN06_9SPHI</name>
<dbReference type="RefSeq" id="WP_136841639.1">
    <property type="nucleotide sequence ID" value="NZ_SWBR01000003.1"/>
</dbReference>
<organism evidence="1 2">
    <name type="scientific">Pedobacter polaris</name>
    <dbReference type="NCBI Taxonomy" id="2571273"/>
    <lineage>
        <taxon>Bacteria</taxon>
        <taxon>Pseudomonadati</taxon>
        <taxon>Bacteroidota</taxon>
        <taxon>Sphingobacteriia</taxon>
        <taxon>Sphingobacteriales</taxon>
        <taxon>Sphingobacteriaceae</taxon>
        <taxon>Pedobacter</taxon>
    </lineage>
</organism>
<comment type="caution">
    <text evidence="1">The sequence shown here is derived from an EMBL/GenBank/DDBJ whole genome shotgun (WGS) entry which is preliminary data.</text>
</comment>
<gene>
    <name evidence="1" type="ORF">FA048_12885</name>
</gene>
<dbReference type="EMBL" id="SWBR01000003">
    <property type="protein sequence ID" value="TKC08053.1"/>
    <property type="molecule type" value="Genomic_DNA"/>
</dbReference>
<accession>A0A4U1CN06</accession>
<dbReference type="AlphaFoldDB" id="A0A4U1CN06"/>
<keyword evidence="2" id="KW-1185">Reference proteome</keyword>
<evidence type="ECO:0000313" key="1">
    <source>
        <dbReference type="EMBL" id="TKC08053.1"/>
    </source>
</evidence>
<sequence length="401" mass="46667">MTISYRRGSDQQKIQNGSYNFIEPQKMIDLRKSNNSNPYFETLTAVKSKTVVSSSFYFENNLIIADWKGNIWCLNLNDQATVWEKNIKNPVLFEFIFYKQKLYAFNENTFFEIDIITGDITEILNFILIGSVVHQNSKIYLNERSKKGPNSTGKILEIDLNNFKVECIKEENIKSTFGIVTRTEILANEQKVCFYCDKAIYEYNVLTQTIEMIYANADIENRIQGIFNLDKFLMFIPGMKNPKAGIGNYPKNPDLYSMFIKEQFSEAKPMEETIISSTIPYKVNSIKIDDKESVAYYGGYLFFSNKVNIKIVESPDRKITGQNGFLYKNENEIYLLEPASFDGEEKEQGFKLYKIANQTIILIEEFLTNKLGKNYREPEFDFFEDQIVVRCDGQVYLLKKM</sequence>